<evidence type="ECO:0000256" key="1">
    <source>
        <dbReference type="SAM" id="Phobius"/>
    </source>
</evidence>
<organism evidence="3 4">
    <name type="scientific">Metabacillus indicus</name>
    <name type="common">Bacillus indicus</name>
    <dbReference type="NCBI Taxonomy" id="246786"/>
    <lineage>
        <taxon>Bacteria</taxon>
        <taxon>Bacillati</taxon>
        <taxon>Bacillota</taxon>
        <taxon>Bacilli</taxon>
        <taxon>Bacillales</taxon>
        <taxon>Bacillaceae</taxon>
        <taxon>Metabacillus</taxon>
    </lineage>
</organism>
<dbReference type="Proteomes" id="UP000028549">
    <property type="component" value="Unassembled WGS sequence"/>
</dbReference>
<feature type="chain" id="PRO_5039310944" evidence="2">
    <location>
        <begin position="20"/>
        <end position="86"/>
    </location>
</feature>
<comment type="caution">
    <text evidence="3">The sequence shown here is derived from an EMBL/GenBank/DDBJ whole genome shotgun (WGS) entry which is preliminary data.</text>
</comment>
<proteinExistence type="predicted"/>
<feature type="signal peptide" evidence="2">
    <location>
        <begin position="1"/>
        <end position="19"/>
    </location>
</feature>
<evidence type="ECO:0000313" key="4">
    <source>
        <dbReference type="Proteomes" id="UP000028549"/>
    </source>
</evidence>
<dbReference type="EMBL" id="JNVC02000001">
    <property type="protein sequence ID" value="KEZ54184.1"/>
    <property type="molecule type" value="Genomic_DNA"/>
</dbReference>
<reference evidence="3 4" key="1">
    <citation type="journal article" date="2005" name="Int. J. Syst. Evol. Microbiol.">
        <title>Bacillus cibi sp. nov., isolated from jeotgal, a traditional Korean fermented seafood.</title>
        <authorList>
            <person name="Yoon J.H."/>
            <person name="Lee C.H."/>
            <person name="Oh T.K."/>
        </authorList>
    </citation>
    <scope>NUCLEOTIDE SEQUENCE [LARGE SCALE GENOMIC DNA]</scope>
    <source>
        <strain evidence="3 4">DSM 16189</strain>
    </source>
</reference>
<accession>A0A084H3M2</accession>
<evidence type="ECO:0000256" key="2">
    <source>
        <dbReference type="SAM" id="SignalP"/>
    </source>
</evidence>
<keyword evidence="1" id="KW-0472">Membrane</keyword>
<protein>
    <submittedName>
        <fullName evidence="3">Uncharacterized protein</fullName>
    </submittedName>
</protein>
<gene>
    <name evidence="3" type="ORF">GS18_0204460</name>
</gene>
<dbReference type="AlphaFoldDB" id="A0A084H3M2"/>
<keyword evidence="4" id="KW-1185">Reference proteome</keyword>
<feature type="transmembrane region" description="Helical" evidence="1">
    <location>
        <begin position="66"/>
        <end position="85"/>
    </location>
</feature>
<keyword evidence="1" id="KW-0812">Transmembrane</keyword>
<dbReference type="RefSeq" id="WP_029565575.1">
    <property type="nucleotide sequence ID" value="NZ_JNVC02000001.1"/>
</dbReference>
<keyword evidence="2" id="KW-0732">Signal</keyword>
<sequence>MLSAAVFFYALGGFSLAYAAMEFDDPAIFEKMKEERGVMKGFGMIGAAGYKFSGKLLPAPWQKKGFRIGFLLISTLAFSGSMLIWK</sequence>
<keyword evidence="1" id="KW-1133">Transmembrane helix</keyword>
<evidence type="ECO:0000313" key="3">
    <source>
        <dbReference type="EMBL" id="KEZ54184.1"/>
    </source>
</evidence>
<name>A0A084H3M2_METID</name>